<dbReference type="EMBL" id="JACGWJ010000020">
    <property type="protein sequence ID" value="KAL0340435.1"/>
    <property type="molecule type" value="Genomic_DNA"/>
</dbReference>
<gene>
    <name evidence="10" type="ORF">Sradi_4560300</name>
</gene>
<organism evidence="10">
    <name type="scientific">Sesamum radiatum</name>
    <name type="common">Black benniseed</name>
    <dbReference type="NCBI Taxonomy" id="300843"/>
    <lineage>
        <taxon>Eukaryota</taxon>
        <taxon>Viridiplantae</taxon>
        <taxon>Streptophyta</taxon>
        <taxon>Embryophyta</taxon>
        <taxon>Tracheophyta</taxon>
        <taxon>Spermatophyta</taxon>
        <taxon>Magnoliopsida</taxon>
        <taxon>eudicotyledons</taxon>
        <taxon>Gunneridae</taxon>
        <taxon>Pentapetalae</taxon>
        <taxon>asterids</taxon>
        <taxon>lamiids</taxon>
        <taxon>Lamiales</taxon>
        <taxon>Pedaliaceae</taxon>
        <taxon>Sesamum</taxon>
    </lineage>
</organism>
<dbReference type="InterPro" id="IPR030395">
    <property type="entry name" value="GP_PDE_dom"/>
</dbReference>
<sequence length="691" mass="75401">MIGYLLLSICLFQTIEARQGVGKPPPQRKWMTLHGGQPEVIASGGYSGFYPHSCLAAYDLATDSSIPGTILYCNLHFSKDSDGFCVSNINLQNTTNIDGLDPKGAKTYNINGQDVTGWFGLDYTADFILRNVTLRQNIFTRQGMFDGAPIYDMFYKKHKINPEAYLLEKFHPLPEFISSPEIGFLRSIKPKIGNAKTNLIFTILEEPAVEPTTKLTYGSLVKDLPMIKSFASGILIPKEYIWPVNNARVLQPATSLVQDAHREGLSVYASGFANDNFLSYNYSFDPAREYLQFFDNSQFAVDGVLSDFPSTASEAIALIISHNGASGDYPGSSDVAYQKAIDDGADLIDCSVQLSKDGIAFCSDRPDLLRTSTAATIFMDRVSKVPEIQEHDGIFSFDLTWSEIQSLKPQIESTFENELSRNPANKNSGKIVNLSEFLELAKQKAVRGVYISIENAAYLASQKNLDIVGTVSSALSNATLDKEPKQKRVLYIYEPISGAPAQVAQEVKKYADAIFVHRDAIVASTENFCQNFTNTIPAFHAVNISIYVGILKDEFENLNFDYLSDPYVELATYNSLKVDGIMTDFPATANMFVRSSCATQGSPYVIRPVEPGYLYVSPDPITEPPLLSTADVVDPPLPAIAKNLTTQSAAGSASPSGPPPPAPKSSSTSSVAVGAEGFILAAIVALLTVFT</sequence>
<feature type="region of interest" description="Disordered" evidence="7">
    <location>
        <begin position="648"/>
        <end position="668"/>
    </location>
</feature>
<evidence type="ECO:0000256" key="7">
    <source>
        <dbReference type="SAM" id="MobiDB-lite"/>
    </source>
</evidence>
<dbReference type="PROSITE" id="PS51704">
    <property type="entry name" value="GP_PDE"/>
    <property type="match status" value="2"/>
</dbReference>
<dbReference type="GO" id="GO:0006071">
    <property type="term" value="P:glycerol metabolic process"/>
    <property type="evidence" value="ECO:0007669"/>
    <property type="project" value="UniProtKB-KW"/>
</dbReference>
<reference evidence="10" key="1">
    <citation type="submission" date="2020-06" db="EMBL/GenBank/DDBJ databases">
        <authorList>
            <person name="Li T."/>
            <person name="Hu X."/>
            <person name="Zhang T."/>
            <person name="Song X."/>
            <person name="Zhang H."/>
            <person name="Dai N."/>
            <person name="Sheng W."/>
            <person name="Hou X."/>
            <person name="Wei L."/>
        </authorList>
    </citation>
    <scope>NUCLEOTIDE SEQUENCE</scope>
    <source>
        <strain evidence="10">G02</strain>
        <tissue evidence="10">Leaf</tissue>
    </source>
</reference>
<dbReference type="SUPFAM" id="SSF51695">
    <property type="entry name" value="PLC-like phosphodiesterases"/>
    <property type="match status" value="2"/>
</dbReference>
<feature type="domain" description="GP-PDE" evidence="9">
    <location>
        <begin position="38"/>
        <end position="316"/>
    </location>
</feature>
<evidence type="ECO:0000256" key="6">
    <source>
        <dbReference type="ARBA" id="ARBA00047512"/>
    </source>
</evidence>
<feature type="chain" id="PRO_5043565254" description="glycerophosphodiester phosphodiesterase" evidence="8">
    <location>
        <begin position="18"/>
        <end position="691"/>
    </location>
</feature>
<evidence type="ECO:0000313" key="10">
    <source>
        <dbReference type="EMBL" id="KAL0340435.1"/>
    </source>
</evidence>
<feature type="domain" description="GP-PDE" evidence="9">
    <location>
        <begin position="317"/>
        <end position="593"/>
    </location>
</feature>
<feature type="signal peptide" evidence="8">
    <location>
        <begin position="1"/>
        <end position="17"/>
    </location>
</feature>
<reference evidence="10" key="2">
    <citation type="journal article" date="2024" name="Plant">
        <title>Genomic evolution and insights into agronomic trait innovations of Sesamum species.</title>
        <authorList>
            <person name="Miao H."/>
            <person name="Wang L."/>
            <person name="Qu L."/>
            <person name="Liu H."/>
            <person name="Sun Y."/>
            <person name="Le M."/>
            <person name="Wang Q."/>
            <person name="Wei S."/>
            <person name="Zheng Y."/>
            <person name="Lin W."/>
            <person name="Duan Y."/>
            <person name="Cao H."/>
            <person name="Xiong S."/>
            <person name="Wang X."/>
            <person name="Wei L."/>
            <person name="Li C."/>
            <person name="Ma Q."/>
            <person name="Ju M."/>
            <person name="Zhao R."/>
            <person name="Li G."/>
            <person name="Mu C."/>
            <person name="Tian Q."/>
            <person name="Mei H."/>
            <person name="Zhang T."/>
            <person name="Gao T."/>
            <person name="Zhang H."/>
        </authorList>
    </citation>
    <scope>NUCLEOTIDE SEQUENCE</scope>
    <source>
        <strain evidence="10">G02</strain>
    </source>
</reference>
<evidence type="ECO:0000256" key="4">
    <source>
        <dbReference type="ARBA" id="ARBA00022801"/>
    </source>
</evidence>
<keyword evidence="2 8" id="KW-0732">Signal</keyword>
<comment type="caution">
    <text evidence="10">The sequence shown here is derived from an EMBL/GenBank/DDBJ whole genome shotgun (WGS) entry which is preliminary data.</text>
</comment>
<dbReference type="EC" id="3.1.4.46" evidence="1"/>
<keyword evidence="4" id="KW-0378">Hydrolase</keyword>
<evidence type="ECO:0000256" key="8">
    <source>
        <dbReference type="SAM" id="SignalP"/>
    </source>
</evidence>
<dbReference type="PANTHER" id="PTHR43620:SF44">
    <property type="entry name" value="GLYCEROPHOSPHODIESTER PHOSPHODIESTERASE GDPDL6-RELATED"/>
    <property type="match status" value="1"/>
</dbReference>
<dbReference type="InterPro" id="IPR017946">
    <property type="entry name" value="PLC-like_Pdiesterase_TIM-brl"/>
</dbReference>
<comment type="catalytic activity">
    <reaction evidence="6">
        <text>a sn-glycero-3-phosphodiester + H2O = an alcohol + sn-glycerol 3-phosphate + H(+)</text>
        <dbReference type="Rhea" id="RHEA:12969"/>
        <dbReference type="ChEBI" id="CHEBI:15377"/>
        <dbReference type="ChEBI" id="CHEBI:15378"/>
        <dbReference type="ChEBI" id="CHEBI:30879"/>
        <dbReference type="ChEBI" id="CHEBI:57597"/>
        <dbReference type="ChEBI" id="CHEBI:83408"/>
        <dbReference type="EC" id="3.1.4.46"/>
    </reaction>
</comment>
<evidence type="ECO:0000256" key="3">
    <source>
        <dbReference type="ARBA" id="ARBA00022798"/>
    </source>
</evidence>
<evidence type="ECO:0000259" key="9">
    <source>
        <dbReference type="PROSITE" id="PS51704"/>
    </source>
</evidence>
<keyword evidence="5" id="KW-0325">Glycoprotein</keyword>
<dbReference type="GO" id="GO:0008889">
    <property type="term" value="F:glycerophosphodiester phosphodiesterase activity"/>
    <property type="evidence" value="ECO:0007669"/>
    <property type="project" value="UniProtKB-EC"/>
</dbReference>
<evidence type="ECO:0000256" key="1">
    <source>
        <dbReference type="ARBA" id="ARBA00012247"/>
    </source>
</evidence>
<dbReference type="Gene3D" id="3.20.20.190">
    <property type="entry name" value="Phosphatidylinositol (PI) phosphodiesterase"/>
    <property type="match status" value="2"/>
</dbReference>
<dbReference type="AlphaFoldDB" id="A0AAW2NBX2"/>
<protein>
    <recommendedName>
        <fullName evidence="1">glycerophosphodiester phosphodiesterase</fullName>
        <ecNumber evidence="1">3.1.4.46</ecNumber>
    </recommendedName>
</protein>
<evidence type="ECO:0000256" key="2">
    <source>
        <dbReference type="ARBA" id="ARBA00022729"/>
    </source>
</evidence>
<name>A0AAW2NBX2_SESRA</name>
<dbReference type="Pfam" id="PF03009">
    <property type="entry name" value="GDPD"/>
    <property type="match status" value="1"/>
</dbReference>
<keyword evidence="3" id="KW-0319">Glycerol metabolism</keyword>
<dbReference type="PANTHER" id="PTHR43620">
    <property type="entry name" value="GLYCEROPHOSPHORYL DIESTER PHOSPHODIESTERASE"/>
    <property type="match status" value="1"/>
</dbReference>
<accession>A0AAW2NBX2</accession>
<proteinExistence type="predicted"/>
<dbReference type="GO" id="GO:0006629">
    <property type="term" value="P:lipid metabolic process"/>
    <property type="evidence" value="ECO:0007669"/>
    <property type="project" value="InterPro"/>
</dbReference>
<dbReference type="FunFam" id="3.20.20.190:FF:000011">
    <property type="entry name" value="Glycerophosphodiester phosphodiesterase GDPDL3"/>
    <property type="match status" value="1"/>
</dbReference>
<evidence type="ECO:0000256" key="5">
    <source>
        <dbReference type="ARBA" id="ARBA00023180"/>
    </source>
</evidence>